<feature type="transmembrane region" description="Helical" evidence="14">
    <location>
        <begin position="500"/>
        <end position="519"/>
    </location>
</feature>
<feature type="transmembrane region" description="Helical" evidence="14">
    <location>
        <begin position="561"/>
        <end position="580"/>
    </location>
</feature>
<dbReference type="PANTHER" id="PTHR45977:SF4">
    <property type="entry name" value="RING-TYPE DOMAIN-CONTAINING PROTEIN"/>
    <property type="match status" value="1"/>
</dbReference>
<dbReference type="InterPro" id="IPR003689">
    <property type="entry name" value="ZIP"/>
</dbReference>
<keyword evidence="9" id="KW-0862">Zinc</keyword>
<feature type="transmembrane region" description="Helical" evidence="14">
    <location>
        <begin position="61"/>
        <end position="80"/>
    </location>
</feature>
<dbReference type="Gramene" id="AUR62020020-RA">
    <property type="protein sequence ID" value="AUR62020020-RA:cds"/>
    <property type="gene ID" value="AUR62020020"/>
</dbReference>
<dbReference type="Gene3D" id="3.30.40.10">
    <property type="entry name" value="Zinc/RING finger domain, C3HC4 (zinc finger)"/>
    <property type="match status" value="1"/>
</dbReference>
<proteinExistence type="predicted"/>
<evidence type="ECO:0000259" key="15">
    <source>
        <dbReference type="PROSITE" id="PS50089"/>
    </source>
</evidence>
<reference evidence="16" key="1">
    <citation type="journal article" date="2017" name="Nature">
        <title>The genome of Chenopodium quinoa.</title>
        <authorList>
            <person name="Jarvis D.E."/>
            <person name="Ho Y.S."/>
            <person name="Lightfoot D.J."/>
            <person name="Schmoeckel S.M."/>
            <person name="Li B."/>
            <person name="Borm T.J.A."/>
            <person name="Ohyanagi H."/>
            <person name="Mineta K."/>
            <person name="Michell C.T."/>
            <person name="Saber N."/>
            <person name="Kharbatia N.M."/>
            <person name="Rupper R.R."/>
            <person name="Sharp A.R."/>
            <person name="Dally N."/>
            <person name="Boughton B.A."/>
            <person name="Woo Y.H."/>
            <person name="Gao G."/>
            <person name="Schijlen E.G.W.M."/>
            <person name="Guo X."/>
            <person name="Momin A.A."/>
            <person name="Negrao S."/>
            <person name="Al-Babili S."/>
            <person name="Gehring C."/>
            <person name="Roessner U."/>
            <person name="Jung C."/>
            <person name="Murphy K."/>
            <person name="Arold S.T."/>
            <person name="Gojobori T."/>
            <person name="van der Linden C.G."/>
            <person name="van Loo E.N."/>
            <person name="Jellen E.N."/>
            <person name="Maughan P.J."/>
            <person name="Tester M."/>
        </authorList>
    </citation>
    <scope>NUCLEOTIDE SEQUENCE [LARGE SCALE GENOMIC DNA]</scope>
    <source>
        <strain evidence="16">cv. PI 614886</strain>
    </source>
</reference>
<dbReference type="Proteomes" id="UP000596660">
    <property type="component" value="Unplaced"/>
</dbReference>
<dbReference type="EnsemblPlants" id="AUR62020020-RA">
    <property type="protein sequence ID" value="AUR62020020-RA:cds"/>
    <property type="gene ID" value="AUR62020020"/>
</dbReference>
<evidence type="ECO:0000256" key="2">
    <source>
        <dbReference type="ARBA" id="ARBA00004141"/>
    </source>
</evidence>
<keyword evidence="5 14" id="KW-0812">Transmembrane</keyword>
<accession>A0A803LX19</accession>
<evidence type="ECO:0000256" key="10">
    <source>
        <dbReference type="ARBA" id="ARBA00022989"/>
    </source>
</evidence>
<keyword evidence="6" id="KW-0479">Metal-binding</keyword>
<keyword evidence="8" id="KW-0833">Ubl conjugation pathway</keyword>
<dbReference type="InterPro" id="IPR013083">
    <property type="entry name" value="Znf_RING/FYVE/PHD"/>
</dbReference>
<evidence type="ECO:0000256" key="1">
    <source>
        <dbReference type="ARBA" id="ARBA00000900"/>
    </source>
</evidence>
<keyword evidence="4" id="KW-0808">Transferase</keyword>
<dbReference type="Pfam" id="PF02535">
    <property type="entry name" value="Zip"/>
    <property type="match status" value="1"/>
</dbReference>
<dbReference type="GO" id="GO:0016567">
    <property type="term" value="P:protein ubiquitination"/>
    <property type="evidence" value="ECO:0007669"/>
    <property type="project" value="TreeGrafter"/>
</dbReference>
<evidence type="ECO:0000256" key="4">
    <source>
        <dbReference type="ARBA" id="ARBA00022679"/>
    </source>
</evidence>
<evidence type="ECO:0000256" key="13">
    <source>
        <dbReference type="SAM" id="MobiDB-lite"/>
    </source>
</evidence>
<feature type="transmembrane region" description="Helical" evidence="14">
    <location>
        <begin position="397"/>
        <end position="415"/>
    </location>
</feature>
<dbReference type="GO" id="GO:0046873">
    <property type="term" value="F:metal ion transmembrane transporter activity"/>
    <property type="evidence" value="ECO:0007669"/>
    <property type="project" value="InterPro"/>
</dbReference>
<dbReference type="AlphaFoldDB" id="A0A803LX19"/>
<feature type="region of interest" description="Disordered" evidence="13">
    <location>
        <begin position="173"/>
        <end position="198"/>
    </location>
</feature>
<dbReference type="PANTHER" id="PTHR45977">
    <property type="entry name" value="TARGET OF ERK KINASE MPK-1"/>
    <property type="match status" value="1"/>
</dbReference>
<evidence type="ECO:0000256" key="14">
    <source>
        <dbReference type="SAM" id="Phobius"/>
    </source>
</evidence>
<keyword evidence="7 12" id="KW-0863">Zinc-finger</keyword>
<dbReference type="SMART" id="SM00184">
    <property type="entry name" value="RING"/>
    <property type="match status" value="1"/>
</dbReference>
<evidence type="ECO:0000256" key="6">
    <source>
        <dbReference type="ARBA" id="ARBA00022723"/>
    </source>
</evidence>
<dbReference type="GO" id="GO:0016020">
    <property type="term" value="C:membrane"/>
    <property type="evidence" value="ECO:0007669"/>
    <property type="project" value="UniProtKB-SubCell"/>
</dbReference>
<dbReference type="GO" id="GO:0008270">
    <property type="term" value="F:zinc ion binding"/>
    <property type="evidence" value="ECO:0007669"/>
    <property type="project" value="UniProtKB-KW"/>
</dbReference>
<dbReference type="EC" id="2.3.2.27" evidence="3"/>
<dbReference type="SUPFAM" id="SSF57850">
    <property type="entry name" value="RING/U-box"/>
    <property type="match status" value="1"/>
</dbReference>
<keyword evidence="17" id="KW-1185">Reference proteome</keyword>
<dbReference type="GO" id="GO:0061630">
    <property type="term" value="F:ubiquitin protein ligase activity"/>
    <property type="evidence" value="ECO:0007669"/>
    <property type="project" value="UniProtKB-EC"/>
</dbReference>
<feature type="transmembrane region" description="Helical" evidence="14">
    <location>
        <begin position="592"/>
        <end position="610"/>
    </location>
</feature>
<feature type="transmembrane region" description="Helical" evidence="14">
    <location>
        <begin position="435"/>
        <end position="458"/>
    </location>
</feature>
<evidence type="ECO:0000256" key="5">
    <source>
        <dbReference type="ARBA" id="ARBA00022692"/>
    </source>
</evidence>
<feature type="transmembrane region" description="Helical" evidence="14">
    <location>
        <begin position="630"/>
        <end position="649"/>
    </location>
</feature>
<comment type="catalytic activity">
    <reaction evidence="1">
        <text>S-ubiquitinyl-[E2 ubiquitin-conjugating enzyme]-L-cysteine + [acceptor protein]-L-lysine = [E2 ubiquitin-conjugating enzyme]-L-cysteine + N(6)-ubiquitinyl-[acceptor protein]-L-lysine.</text>
        <dbReference type="EC" id="2.3.2.27"/>
    </reaction>
</comment>
<dbReference type="GO" id="GO:0006511">
    <property type="term" value="P:ubiquitin-dependent protein catabolic process"/>
    <property type="evidence" value="ECO:0007669"/>
    <property type="project" value="TreeGrafter"/>
</dbReference>
<sequence>MSFVFRGSRGDIENGLSGLVPERRSVRIHPVRPVNTNSLAFLVTGKWLFTILNTHQMSPNFLLWLVLGVFLIATSLRMYATCQQLQVQAQVHAAAASGLFGDTEFRLQMPPSIALASRGRLQGLRLQLALLDREFDDLDYEALRALDADNVSNIPSMSEEEINALPVHKYNGTGPECEVSQSQEASSSSTTLELKQDASSTKGTKEDLTCTICLEQVKRGELLRTLPCLHQFHANCIDPWLRQQGTCPVCKLRIGSEMQGVLDSTNDVSAMLECEKLPYDNCIIYCDIERSAELDEMNEGGKHFKVELCRGNHVSDSPSSYPSLLSSKSEFILIDAHGGISHDHEDSPVSHDESSSTPKNVDSRKLVIVKIWCLVIFLVSTFVFGVSPYFLRWNENFLVLGTQFAGGVFLGTAMMHFLSDASSVFSNLTSLEYPFAFMLACAGYVLTMFGDCIIMYVAKKSAGKKRVAVEEYRDEEQPEKDEGMEHSPIFIRTTSVGNSVLLIVALCFHSIFEGIAVGIADNEGDAWKNLWTIALHKVFAAIAMGIALLRMIPKRPFLATVAYSFAFAISSPIGIGIGIAIDATTEGPAADWTYAISMGFATGIFIYVAINHLISKGYKPHSPCYFDTPFYRFFAVLLGVAVIAVVMIWD</sequence>
<keyword evidence="11 14" id="KW-0472">Membrane</keyword>
<dbReference type="Pfam" id="PF13639">
    <property type="entry name" value="zf-RING_2"/>
    <property type="match status" value="1"/>
</dbReference>
<feature type="domain" description="RING-type" evidence="15">
    <location>
        <begin position="210"/>
        <end position="251"/>
    </location>
</feature>
<reference evidence="16" key="2">
    <citation type="submission" date="2021-03" db="UniProtKB">
        <authorList>
            <consortium name="EnsemblPlants"/>
        </authorList>
    </citation>
    <scope>IDENTIFICATION</scope>
</reference>
<evidence type="ECO:0000256" key="3">
    <source>
        <dbReference type="ARBA" id="ARBA00012483"/>
    </source>
</evidence>
<organism evidence="16 17">
    <name type="scientific">Chenopodium quinoa</name>
    <name type="common">Quinoa</name>
    <dbReference type="NCBI Taxonomy" id="63459"/>
    <lineage>
        <taxon>Eukaryota</taxon>
        <taxon>Viridiplantae</taxon>
        <taxon>Streptophyta</taxon>
        <taxon>Embryophyta</taxon>
        <taxon>Tracheophyta</taxon>
        <taxon>Spermatophyta</taxon>
        <taxon>Magnoliopsida</taxon>
        <taxon>eudicotyledons</taxon>
        <taxon>Gunneridae</taxon>
        <taxon>Pentapetalae</taxon>
        <taxon>Caryophyllales</taxon>
        <taxon>Chenopodiaceae</taxon>
        <taxon>Chenopodioideae</taxon>
        <taxon>Atripliceae</taxon>
        <taxon>Chenopodium</taxon>
    </lineage>
</organism>
<keyword evidence="10 14" id="KW-1133">Transmembrane helix</keyword>
<feature type="transmembrane region" description="Helical" evidence="14">
    <location>
        <begin position="531"/>
        <end position="549"/>
    </location>
</feature>
<protein>
    <recommendedName>
        <fullName evidence="3">RING-type E3 ubiquitin transferase</fullName>
        <ecNumber evidence="3">2.3.2.27</ecNumber>
    </recommendedName>
</protein>
<evidence type="ECO:0000256" key="8">
    <source>
        <dbReference type="ARBA" id="ARBA00022786"/>
    </source>
</evidence>
<evidence type="ECO:0000256" key="12">
    <source>
        <dbReference type="PROSITE-ProRule" id="PRU00175"/>
    </source>
</evidence>
<feature type="transmembrane region" description="Helical" evidence="14">
    <location>
        <begin position="367"/>
        <end position="390"/>
    </location>
</feature>
<comment type="subcellular location">
    <subcellularLocation>
        <location evidence="2">Membrane</location>
        <topology evidence="2">Multi-pass membrane protein</topology>
    </subcellularLocation>
</comment>
<feature type="compositionally biased region" description="Low complexity" evidence="13">
    <location>
        <begin position="180"/>
        <end position="193"/>
    </location>
</feature>
<dbReference type="PROSITE" id="PS50089">
    <property type="entry name" value="ZF_RING_2"/>
    <property type="match status" value="1"/>
</dbReference>
<name>A0A803LX19_CHEQI</name>
<evidence type="ECO:0000313" key="16">
    <source>
        <dbReference type="EnsemblPlants" id="AUR62020020-RA:cds"/>
    </source>
</evidence>
<dbReference type="CDD" id="cd16454">
    <property type="entry name" value="RING-H2_PA-TM-RING"/>
    <property type="match status" value="1"/>
</dbReference>
<evidence type="ECO:0000313" key="17">
    <source>
        <dbReference type="Proteomes" id="UP000596660"/>
    </source>
</evidence>
<evidence type="ECO:0000256" key="9">
    <source>
        <dbReference type="ARBA" id="ARBA00022833"/>
    </source>
</evidence>
<evidence type="ECO:0000256" key="7">
    <source>
        <dbReference type="ARBA" id="ARBA00022771"/>
    </source>
</evidence>
<dbReference type="InterPro" id="IPR001841">
    <property type="entry name" value="Znf_RING"/>
</dbReference>
<evidence type="ECO:0000256" key="11">
    <source>
        <dbReference type="ARBA" id="ARBA00023136"/>
    </source>
</evidence>